<accession>M5FX35</accession>
<name>M5FX35_DACPD</name>
<evidence type="ECO:0000256" key="1">
    <source>
        <dbReference type="SAM" id="MobiDB-lite"/>
    </source>
</evidence>
<feature type="region of interest" description="Disordered" evidence="1">
    <location>
        <begin position="1"/>
        <end position="257"/>
    </location>
</feature>
<dbReference type="GeneID" id="63686149"/>
<feature type="compositionally biased region" description="Low complexity" evidence="1">
    <location>
        <begin position="96"/>
        <end position="107"/>
    </location>
</feature>
<dbReference type="AlphaFoldDB" id="M5FX35"/>
<gene>
    <name evidence="2" type="ORF">DACRYDRAFT_15246</name>
</gene>
<keyword evidence="3" id="KW-1185">Reference proteome</keyword>
<reference evidence="2 3" key="1">
    <citation type="journal article" date="2012" name="Science">
        <title>The Paleozoic origin of enzymatic lignin decomposition reconstructed from 31 fungal genomes.</title>
        <authorList>
            <person name="Floudas D."/>
            <person name="Binder M."/>
            <person name="Riley R."/>
            <person name="Barry K."/>
            <person name="Blanchette R.A."/>
            <person name="Henrissat B."/>
            <person name="Martinez A.T."/>
            <person name="Otillar R."/>
            <person name="Spatafora J.W."/>
            <person name="Yadav J.S."/>
            <person name="Aerts A."/>
            <person name="Benoit I."/>
            <person name="Boyd A."/>
            <person name="Carlson A."/>
            <person name="Copeland A."/>
            <person name="Coutinho P.M."/>
            <person name="de Vries R.P."/>
            <person name="Ferreira P."/>
            <person name="Findley K."/>
            <person name="Foster B."/>
            <person name="Gaskell J."/>
            <person name="Glotzer D."/>
            <person name="Gorecki P."/>
            <person name="Heitman J."/>
            <person name="Hesse C."/>
            <person name="Hori C."/>
            <person name="Igarashi K."/>
            <person name="Jurgens J.A."/>
            <person name="Kallen N."/>
            <person name="Kersten P."/>
            <person name="Kohler A."/>
            <person name="Kuees U."/>
            <person name="Kumar T.K.A."/>
            <person name="Kuo A."/>
            <person name="LaButti K."/>
            <person name="Larrondo L.F."/>
            <person name="Lindquist E."/>
            <person name="Ling A."/>
            <person name="Lombard V."/>
            <person name="Lucas S."/>
            <person name="Lundell T."/>
            <person name="Martin R."/>
            <person name="McLaughlin D.J."/>
            <person name="Morgenstern I."/>
            <person name="Morin E."/>
            <person name="Murat C."/>
            <person name="Nagy L.G."/>
            <person name="Nolan M."/>
            <person name="Ohm R.A."/>
            <person name="Patyshakuliyeva A."/>
            <person name="Rokas A."/>
            <person name="Ruiz-Duenas F.J."/>
            <person name="Sabat G."/>
            <person name="Salamov A."/>
            <person name="Samejima M."/>
            <person name="Schmutz J."/>
            <person name="Slot J.C."/>
            <person name="St John F."/>
            <person name="Stenlid J."/>
            <person name="Sun H."/>
            <person name="Sun S."/>
            <person name="Syed K."/>
            <person name="Tsang A."/>
            <person name="Wiebenga A."/>
            <person name="Young D."/>
            <person name="Pisabarro A."/>
            <person name="Eastwood D.C."/>
            <person name="Martin F."/>
            <person name="Cullen D."/>
            <person name="Grigoriev I.V."/>
            <person name="Hibbett D.S."/>
        </authorList>
    </citation>
    <scope>NUCLEOTIDE SEQUENCE [LARGE SCALE GENOMIC DNA]</scope>
    <source>
        <strain evidence="2 3">DJM-731 SS1</strain>
    </source>
</reference>
<protein>
    <submittedName>
        <fullName evidence="2">Uncharacterized protein</fullName>
    </submittedName>
</protein>
<organism evidence="2 3">
    <name type="scientific">Dacryopinax primogenitus (strain DJM 731)</name>
    <name type="common">Brown rot fungus</name>
    <dbReference type="NCBI Taxonomy" id="1858805"/>
    <lineage>
        <taxon>Eukaryota</taxon>
        <taxon>Fungi</taxon>
        <taxon>Dikarya</taxon>
        <taxon>Basidiomycota</taxon>
        <taxon>Agaricomycotina</taxon>
        <taxon>Dacrymycetes</taxon>
        <taxon>Dacrymycetales</taxon>
        <taxon>Dacrymycetaceae</taxon>
        <taxon>Dacryopinax</taxon>
    </lineage>
</organism>
<sequence length="289" mass="30811">MLLEVTRPDGVAPQAPTPKPVQADGTRPKHEPLARRLAQRRRADYLPMTPSSVSGLPPLPVPETSASDGEEGQFDDAPTSPHVAPTANASQDQVQSKDGSSTSQQSSPLARLPVKLTPWEEEQRRLAQELSLRQAGDALDKMNATQGDVAERTWKPQRGMYKQARSQALREDSQRQPRVRGEPPQQQYVQEGEGPRPPLKRLFGPRSRSEDAGMGRGAPSSRGKQLFGPGARRPLAGRTGITAGEGGPGDFPSGPNVAPAPAAVPAVLGPLDPSALPFLALSTPPPLLK</sequence>
<evidence type="ECO:0000313" key="3">
    <source>
        <dbReference type="Proteomes" id="UP000030653"/>
    </source>
</evidence>
<feature type="compositionally biased region" description="Basic and acidic residues" evidence="1">
    <location>
        <begin position="168"/>
        <end position="181"/>
    </location>
</feature>
<dbReference type="HOGENOM" id="CLU_963187_0_0_1"/>
<proteinExistence type="predicted"/>
<evidence type="ECO:0000313" key="2">
    <source>
        <dbReference type="EMBL" id="EJU02551.1"/>
    </source>
</evidence>
<dbReference type="EMBL" id="JH795861">
    <property type="protein sequence ID" value="EJU02551.1"/>
    <property type="molecule type" value="Genomic_DNA"/>
</dbReference>
<dbReference type="RefSeq" id="XP_040629445.1">
    <property type="nucleotide sequence ID" value="XM_040771087.1"/>
</dbReference>
<dbReference type="Proteomes" id="UP000030653">
    <property type="component" value="Unassembled WGS sequence"/>
</dbReference>